<feature type="repeat" description="TPR" evidence="3">
    <location>
        <begin position="384"/>
        <end position="417"/>
    </location>
</feature>
<feature type="chain" id="PRO_5041961263" description="Fe2OG dioxygenase domain-containing protein" evidence="5">
    <location>
        <begin position="16"/>
        <end position="676"/>
    </location>
</feature>
<protein>
    <recommendedName>
        <fullName evidence="6">Fe2OG dioxygenase domain-containing protein</fullName>
    </recommendedName>
</protein>
<dbReference type="Pfam" id="PF13432">
    <property type="entry name" value="TPR_16"/>
    <property type="match status" value="1"/>
</dbReference>
<evidence type="ECO:0000256" key="2">
    <source>
        <dbReference type="ARBA" id="ARBA00022803"/>
    </source>
</evidence>
<sequence>MGSILKLLLMRRVVATTSEFEDRLDLWRRGVHEPPKCSDLTCSADLAARAQFARMLPVLRHRGGSTGVVEPRSLIGKLGEEYAAALALNEAEHARDCEKSCASFYCGEGLPDSTLLETREISMGSVPPEDFASMFHYPLDLIKVTREPVVSAGEASRAVALAKAENVDGNVFPSGKYKLGGDWLVHLHGTRQWFNHLLERTLVRNIAASFPEIVTNASTLRAHSVAMLKYNSSHPRTDVHVDNGIIALTFALSNRSNYKGGGTYFEHLGESNLVEMDAGHATWRPGSVRHGGHRVTRGERYIIGAFFLLSDRVEHVRRLKNRGSNFRAEGDVATAATHFKWALEINPKCTTCLKDLAEALVVNGTLDAAEGTLRMALDLLPSDSDALFSLGVLLSQKGDHRAALEAYRQSAAVNPDDAELLYNLGLKLQQVEGSQEEERRMYARALEADPSFAKAHCNLGAAYAEAGDDDKAEHHLVAASQDPSVAVTALQNLAMLYEKRAQRGLAGFGALKTREAAIDVSTAADVHLSNAQKTWDHLRTIAPPDVARMATSKLLSLLKTRGRLVAIADIPSAITILEQATALDPSDAATWQALARACSLVGDNVQLGMTRLKDLGGFAVKLVPWGLPAVLFAGWMVYPALTPGFKQSLGLESPPPSGKTFEFDKADVGEVPELKS</sequence>
<name>A0AAD7XST8_9STRA</name>
<keyword evidence="2 3" id="KW-0802">TPR repeat</keyword>
<feature type="region of interest" description="Disordered" evidence="4">
    <location>
        <begin position="652"/>
        <end position="676"/>
    </location>
</feature>
<dbReference type="PROSITE" id="PS51471">
    <property type="entry name" value="FE2OG_OXY"/>
    <property type="match status" value="1"/>
</dbReference>
<dbReference type="EMBL" id="JAQMWT010000109">
    <property type="protein sequence ID" value="KAJ8610343.1"/>
    <property type="molecule type" value="Genomic_DNA"/>
</dbReference>
<evidence type="ECO:0000313" key="7">
    <source>
        <dbReference type="EMBL" id="KAJ8610343.1"/>
    </source>
</evidence>
<dbReference type="Gene3D" id="1.25.40.10">
    <property type="entry name" value="Tetratricopeptide repeat domain"/>
    <property type="match status" value="1"/>
</dbReference>
<dbReference type="InterPro" id="IPR005123">
    <property type="entry name" value="Oxoglu/Fe-dep_dioxygenase_dom"/>
</dbReference>
<comment type="caution">
    <text evidence="7">The sequence shown here is derived from an EMBL/GenBank/DDBJ whole genome shotgun (WGS) entry which is preliminary data.</text>
</comment>
<dbReference type="Pfam" id="PF13431">
    <property type="entry name" value="TPR_17"/>
    <property type="match status" value="1"/>
</dbReference>
<dbReference type="InterPro" id="IPR019734">
    <property type="entry name" value="TPR_rpt"/>
</dbReference>
<reference evidence="7" key="1">
    <citation type="submission" date="2023-01" db="EMBL/GenBank/DDBJ databases">
        <title>Metagenome sequencing of chrysophaentin producing Chrysophaeum taylorii.</title>
        <authorList>
            <person name="Davison J."/>
            <person name="Bewley C."/>
        </authorList>
    </citation>
    <scope>NUCLEOTIDE SEQUENCE</scope>
    <source>
        <strain evidence="7">NIES-1699</strain>
    </source>
</reference>
<accession>A0AAD7XST8</accession>
<feature type="compositionally biased region" description="Basic and acidic residues" evidence="4">
    <location>
        <begin position="661"/>
        <end position="676"/>
    </location>
</feature>
<dbReference type="PROSITE" id="PS50005">
    <property type="entry name" value="TPR"/>
    <property type="match status" value="1"/>
</dbReference>
<evidence type="ECO:0000313" key="8">
    <source>
        <dbReference type="Proteomes" id="UP001230188"/>
    </source>
</evidence>
<dbReference type="GO" id="GO:0046813">
    <property type="term" value="P:receptor-mediated virion attachment to host cell"/>
    <property type="evidence" value="ECO:0007669"/>
    <property type="project" value="TreeGrafter"/>
</dbReference>
<gene>
    <name evidence="7" type="ORF">CTAYLR_003857</name>
</gene>
<dbReference type="SMART" id="SM00028">
    <property type="entry name" value="TPR"/>
    <property type="match status" value="5"/>
</dbReference>
<evidence type="ECO:0000256" key="4">
    <source>
        <dbReference type="SAM" id="MobiDB-lite"/>
    </source>
</evidence>
<dbReference type="PANTHER" id="PTHR44858:SF1">
    <property type="entry name" value="UDP-N-ACETYLGLUCOSAMINE--PEPTIDE N-ACETYLGLUCOSAMINYLTRANSFERASE SPINDLY-RELATED"/>
    <property type="match status" value="1"/>
</dbReference>
<keyword evidence="5" id="KW-0732">Signal</keyword>
<dbReference type="SUPFAM" id="SSF48452">
    <property type="entry name" value="TPR-like"/>
    <property type="match status" value="2"/>
</dbReference>
<dbReference type="InterPro" id="IPR011990">
    <property type="entry name" value="TPR-like_helical_dom_sf"/>
</dbReference>
<dbReference type="PANTHER" id="PTHR44858">
    <property type="entry name" value="TETRATRICOPEPTIDE REPEAT PROTEIN 6"/>
    <property type="match status" value="1"/>
</dbReference>
<dbReference type="AlphaFoldDB" id="A0AAD7XST8"/>
<proteinExistence type="predicted"/>
<evidence type="ECO:0000256" key="5">
    <source>
        <dbReference type="SAM" id="SignalP"/>
    </source>
</evidence>
<keyword evidence="8" id="KW-1185">Reference proteome</keyword>
<dbReference type="Gene3D" id="2.60.120.620">
    <property type="entry name" value="q2cbj1_9rhob like domain"/>
    <property type="match status" value="1"/>
</dbReference>
<evidence type="ECO:0000256" key="1">
    <source>
        <dbReference type="ARBA" id="ARBA00022737"/>
    </source>
</evidence>
<dbReference type="Pfam" id="PF14559">
    <property type="entry name" value="TPR_19"/>
    <property type="match status" value="1"/>
</dbReference>
<feature type="domain" description="Fe2OG dioxygenase" evidence="6">
    <location>
        <begin position="221"/>
        <end position="310"/>
    </location>
</feature>
<evidence type="ECO:0000256" key="3">
    <source>
        <dbReference type="PROSITE-ProRule" id="PRU00339"/>
    </source>
</evidence>
<dbReference type="InterPro" id="IPR050498">
    <property type="entry name" value="Ycf3"/>
</dbReference>
<feature type="signal peptide" evidence="5">
    <location>
        <begin position="1"/>
        <end position="15"/>
    </location>
</feature>
<evidence type="ECO:0000259" key="6">
    <source>
        <dbReference type="PROSITE" id="PS51471"/>
    </source>
</evidence>
<organism evidence="7 8">
    <name type="scientific">Chrysophaeum taylorii</name>
    <dbReference type="NCBI Taxonomy" id="2483200"/>
    <lineage>
        <taxon>Eukaryota</taxon>
        <taxon>Sar</taxon>
        <taxon>Stramenopiles</taxon>
        <taxon>Ochrophyta</taxon>
        <taxon>Pelagophyceae</taxon>
        <taxon>Pelagomonadales</taxon>
        <taxon>Pelagomonadaceae</taxon>
        <taxon>Chrysophaeum</taxon>
    </lineage>
</organism>
<dbReference type="Proteomes" id="UP001230188">
    <property type="component" value="Unassembled WGS sequence"/>
</dbReference>
<keyword evidence="1" id="KW-0677">Repeat</keyword>